<gene>
    <name evidence="9 10" type="primary">cas2</name>
    <name evidence="10" type="ORF">CHF27_006665</name>
</gene>
<dbReference type="InterPro" id="IPR021127">
    <property type="entry name" value="CRISPR_associated_Cas2"/>
</dbReference>
<keyword evidence="3 9" id="KW-0540">Nuclease</keyword>
<comment type="cofactor">
    <cofactor evidence="1 9">
        <name>Mg(2+)</name>
        <dbReference type="ChEBI" id="CHEBI:18420"/>
    </cofactor>
</comment>
<keyword evidence="5 9" id="KW-0255">Endonuclease</keyword>
<evidence type="ECO:0000256" key="1">
    <source>
        <dbReference type="ARBA" id="ARBA00001946"/>
    </source>
</evidence>
<proteinExistence type="inferred from homology"/>
<keyword evidence="6 9" id="KW-0378">Hydrolase</keyword>
<evidence type="ECO:0000256" key="2">
    <source>
        <dbReference type="ARBA" id="ARBA00009959"/>
    </source>
</evidence>
<comment type="subunit">
    <text evidence="9">Homodimer, forms a heterotetramer with a Cas1 homodimer.</text>
</comment>
<evidence type="ECO:0000313" key="10">
    <source>
        <dbReference type="EMBL" id="RDY23799.1"/>
    </source>
</evidence>
<reference evidence="10 11" key="1">
    <citation type="journal article" date="2017" name="Genome Announc.">
        <title>Draft Genome Sequence of Romboutsia maritimum sp. nov. Strain CCRI-22766(T), Isolated from Coastal Estuarine Mud.</title>
        <authorList>
            <person name="Maheux A.F."/>
            <person name="Boudreau D.K."/>
            <person name="Berube E."/>
            <person name="Boissinot M."/>
            <person name="Raymond F."/>
            <person name="Brodeur S."/>
            <person name="Corbeil J."/>
            <person name="Brightwell G."/>
            <person name="Broda D."/>
            <person name="Omar R.F."/>
            <person name="Bergeron M.G."/>
        </authorList>
    </citation>
    <scope>NUCLEOTIDE SEQUENCE [LARGE SCALE GENOMIC DNA]</scope>
    <source>
        <strain evidence="10 11">CCRI-22766</strain>
    </source>
</reference>
<evidence type="ECO:0000313" key="11">
    <source>
        <dbReference type="Proteomes" id="UP000243494"/>
    </source>
</evidence>
<comment type="similarity">
    <text evidence="2 9">Belongs to the CRISPR-associated endoribonuclease Cas2 protein family.</text>
</comment>
<dbReference type="PANTHER" id="PTHR34405:SF3">
    <property type="entry name" value="CRISPR-ASSOCIATED ENDORIBONUCLEASE CAS2 3"/>
    <property type="match status" value="1"/>
</dbReference>
<dbReference type="OrthoDB" id="9798176at2"/>
<dbReference type="Gene3D" id="3.30.70.240">
    <property type="match status" value="1"/>
</dbReference>
<comment type="function">
    <text evidence="9">CRISPR (clustered regularly interspaced short palindromic repeat), is an adaptive immune system that provides protection against mobile genetic elements (viruses, transposable elements and conjugative plasmids). CRISPR clusters contain sequences complementary to antecedent mobile elements and target invading nucleic acids. CRISPR clusters are transcribed and processed into CRISPR RNA (crRNA). Functions as a ssRNA-specific endoribonuclease. Involved in the integration of spacer DNA into the CRISPR cassette.</text>
</comment>
<dbReference type="NCBIfam" id="TIGR01573">
    <property type="entry name" value="cas2"/>
    <property type="match status" value="1"/>
</dbReference>
<evidence type="ECO:0000256" key="5">
    <source>
        <dbReference type="ARBA" id="ARBA00022759"/>
    </source>
</evidence>
<keyword evidence="7 9" id="KW-0460">Magnesium</keyword>
<dbReference type="GO" id="GO:0046872">
    <property type="term" value="F:metal ion binding"/>
    <property type="evidence" value="ECO:0007669"/>
    <property type="project" value="UniProtKB-UniRule"/>
</dbReference>
<dbReference type="EC" id="3.1.-.-" evidence="9"/>
<dbReference type="InterPro" id="IPR019199">
    <property type="entry name" value="Virulence_VapD/CRISPR_Cas2"/>
</dbReference>
<dbReference type="GO" id="GO:0043571">
    <property type="term" value="P:maintenance of CRISPR repeat elements"/>
    <property type="evidence" value="ECO:0007669"/>
    <property type="project" value="UniProtKB-UniRule"/>
</dbReference>
<dbReference type="Proteomes" id="UP000243494">
    <property type="component" value="Unassembled WGS sequence"/>
</dbReference>
<accession>A0A255IFP5</accession>
<dbReference type="SUPFAM" id="SSF143430">
    <property type="entry name" value="TTP0101/SSO1404-like"/>
    <property type="match status" value="1"/>
</dbReference>
<dbReference type="PANTHER" id="PTHR34405">
    <property type="entry name" value="CRISPR-ASSOCIATED ENDORIBONUCLEASE CAS2"/>
    <property type="match status" value="1"/>
</dbReference>
<evidence type="ECO:0000256" key="8">
    <source>
        <dbReference type="ARBA" id="ARBA00023118"/>
    </source>
</evidence>
<dbReference type="EMBL" id="NOJZ02000008">
    <property type="protein sequence ID" value="RDY23799.1"/>
    <property type="molecule type" value="Genomic_DNA"/>
</dbReference>
<dbReference type="RefSeq" id="WP_095404409.1">
    <property type="nucleotide sequence ID" value="NZ_NOJZ02000008.1"/>
</dbReference>
<evidence type="ECO:0000256" key="4">
    <source>
        <dbReference type="ARBA" id="ARBA00022723"/>
    </source>
</evidence>
<organism evidence="10 11">
    <name type="scientific">Romboutsia maritimum</name>
    <dbReference type="NCBI Taxonomy" id="2020948"/>
    <lineage>
        <taxon>Bacteria</taxon>
        <taxon>Bacillati</taxon>
        <taxon>Bacillota</taxon>
        <taxon>Clostridia</taxon>
        <taxon>Peptostreptococcales</taxon>
        <taxon>Peptostreptococcaceae</taxon>
        <taxon>Romboutsia</taxon>
    </lineage>
</organism>
<keyword evidence="11" id="KW-1185">Reference proteome</keyword>
<sequence length="96" mass="11352">MFVWVIYDIKLNKTRNRVIKQCKKYGLYRVQKSVFFGDIDLKALGSLKVLIRYIIDFKEDSVYVFPMTKKHLDEARFIGLSFDKSLVTGQTESIFF</sequence>
<dbReference type="GO" id="GO:0051607">
    <property type="term" value="P:defense response to virus"/>
    <property type="evidence" value="ECO:0007669"/>
    <property type="project" value="UniProtKB-UniRule"/>
</dbReference>
<evidence type="ECO:0000256" key="6">
    <source>
        <dbReference type="ARBA" id="ARBA00022801"/>
    </source>
</evidence>
<comment type="caution">
    <text evidence="10">The sequence shown here is derived from an EMBL/GenBank/DDBJ whole genome shotgun (WGS) entry which is preliminary data.</text>
</comment>
<dbReference type="AlphaFoldDB" id="A0A255IFP5"/>
<evidence type="ECO:0000256" key="7">
    <source>
        <dbReference type="ARBA" id="ARBA00022842"/>
    </source>
</evidence>
<dbReference type="HAMAP" id="MF_01471">
    <property type="entry name" value="Cas2"/>
    <property type="match status" value="1"/>
</dbReference>
<evidence type="ECO:0000256" key="9">
    <source>
        <dbReference type="HAMAP-Rule" id="MF_01471"/>
    </source>
</evidence>
<feature type="binding site" evidence="9">
    <location>
        <position position="8"/>
    </location>
    <ligand>
        <name>Mg(2+)</name>
        <dbReference type="ChEBI" id="CHEBI:18420"/>
        <note>catalytic</note>
    </ligand>
</feature>
<dbReference type="GO" id="GO:0004521">
    <property type="term" value="F:RNA endonuclease activity"/>
    <property type="evidence" value="ECO:0007669"/>
    <property type="project" value="InterPro"/>
</dbReference>
<dbReference type="GO" id="GO:0016787">
    <property type="term" value="F:hydrolase activity"/>
    <property type="evidence" value="ECO:0007669"/>
    <property type="project" value="UniProtKB-KW"/>
</dbReference>
<protein>
    <recommendedName>
        <fullName evidence="9">CRISPR-associated endoribonuclease Cas2</fullName>
        <ecNumber evidence="9">3.1.-.-</ecNumber>
    </recommendedName>
</protein>
<dbReference type="Pfam" id="PF09827">
    <property type="entry name" value="CRISPR_Cas2"/>
    <property type="match status" value="1"/>
</dbReference>
<name>A0A255IFP5_9FIRM</name>
<dbReference type="CDD" id="cd09725">
    <property type="entry name" value="Cas2_I_II_III"/>
    <property type="match status" value="1"/>
</dbReference>
<keyword evidence="4 9" id="KW-0479">Metal-binding</keyword>
<evidence type="ECO:0000256" key="3">
    <source>
        <dbReference type="ARBA" id="ARBA00022722"/>
    </source>
</evidence>
<keyword evidence="8 9" id="KW-0051">Antiviral defense</keyword>